<dbReference type="EMBL" id="CAJVPS010001046">
    <property type="protein sequence ID" value="CAG8521949.1"/>
    <property type="molecule type" value="Genomic_DNA"/>
</dbReference>
<evidence type="ECO:0000313" key="3">
    <source>
        <dbReference type="Proteomes" id="UP000789508"/>
    </source>
</evidence>
<comment type="caution">
    <text evidence="2">The sequence shown here is derived from an EMBL/GenBank/DDBJ whole genome shotgun (WGS) entry which is preliminary data.</text>
</comment>
<protein>
    <submittedName>
        <fullName evidence="2">13960_t:CDS:1</fullName>
    </submittedName>
</protein>
<proteinExistence type="predicted"/>
<feature type="coiled-coil region" evidence="1">
    <location>
        <begin position="213"/>
        <end position="454"/>
    </location>
</feature>
<sequence length="535" mass="62594">MNWSSFKQYLEENILNEITESQSYIKNYFLKDKIKNKYSLGDESDKKLLNALTNLIDSIDNSEDHHPLPKFSTERVGLDGTNKEVIDASTFKILESIYNDFIRPNKLAESLDEEQIIKFIAADYAKLSEEDKIELQKQQSLASQFLGLIKEEEQRRQQKSSTFIDFLRQNNVTVEFHILDPLGFFTLVDELGKEFRKFEKDGRKITEIQESLNGQLTSLRTEKEREITELKNKGSADQTRISQLEKEIKDLEETQTNLSRINDQSRKQISDLQTELNEIKSQKTELENKLQDHETNLINTKRLLDQKNSELNREISEVEKQKKLLSEKEQELIDQKEISQQNSEEIKQKESEINDLKNVLSTKDRELNTKNDELSYSSQILVDLNEEKEQLDQELRITQKKIKQLEQKISDLKCSSDQETKNLKSQINQLNKAQKDLQIRLDNEIQKNKDLQSKAGLYYLSNQTSISNPEEIPDKQPLPQLTPQEQIIIKLSNIHDSLDFKREFNSLIEKWKQEQPVPESTLSEIKKQILTQLDI</sequence>
<accession>A0A9N9FB64</accession>
<evidence type="ECO:0000256" key="1">
    <source>
        <dbReference type="SAM" id="Coils"/>
    </source>
</evidence>
<reference evidence="2" key="1">
    <citation type="submission" date="2021-06" db="EMBL/GenBank/DDBJ databases">
        <authorList>
            <person name="Kallberg Y."/>
            <person name="Tangrot J."/>
            <person name="Rosling A."/>
        </authorList>
    </citation>
    <scope>NUCLEOTIDE SEQUENCE</scope>
    <source>
        <strain evidence="2">FL130A</strain>
    </source>
</reference>
<keyword evidence="3" id="KW-1185">Reference proteome</keyword>
<dbReference type="AlphaFoldDB" id="A0A9N9FB64"/>
<organism evidence="2 3">
    <name type="scientific">Ambispora leptoticha</name>
    <dbReference type="NCBI Taxonomy" id="144679"/>
    <lineage>
        <taxon>Eukaryota</taxon>
        <taxon>Fungi</taxon>
        <taxon>Fungi incertae sedis</taxon>
        <taxon>Mucoromycota</taxon>
        <taxon>Glomeromycotina</taxon>
        <taxon>Glomeromycetes</taxon>
        <taxon>Archaeosporales</taxon>
        <taxon>Ambisporaceae</taxon>
        <taxon>Ambispora</taxon>
    </lineage>
</organism>
<evidence type="ECO:0000313" key="2">
    <source>
        <dbReference type="EMBL" id="CAG8521949.1"/>
    </source>
</evidence>
<keyword evidence="1" id="KW-0175">Coiled coil</keyword>
<dbReference type="Proteomes" id="UP000789508">
    <property type="component" value="Unassembled WGS sequence"/>
</dbReference>
<dbReference type="OrthoDB" id="6161297at2759"/>
<gene>
    <name evidence="2" type="ORF">ALEPTO_LOCUS4512</name>
</gene>
<name>A0A9N9FB64_9GLOM</name>